<reference evidence="2 3" key="1">
    <citation type="submission" date="2023-08" db="EMBL/GenBank/DDBJ databases">
        <title>Black Yeasts Isolated from many extreme environments.</title>
        <authorList>
            <person name="Coleine C."/>
            <person name="Stajich J.E."/>
            <person name="Selbmann L."/>
        </authorList>
    </citation>
    <scope>NUCLEOTIDE SEQUENCE [LARGE SCALE GENOMIC DNA]</scope>
    <source>
        <strain evidence="2 3">CCFEE 5386</strain>
    </source>
</reference>
<evidence type="ECO:0000313" key="2">
    <source>
        <dbReference type="EMBL" id="KAK5147767.1"/>
    </source>
</evidence>
<evidence type="ECO:0000256" key="1">
    <source>
        <dbReference type="SAM" id="MobiDB-lite"/>
    </source>
</evidence>
<keyword evidence="3" id="KW-1185">Reference proteome</keyword>
<sequence length="181" mass="19306">MTIAYDHVQEEAFSPSEEDAQRTTAAETSTNLNADLQQAFQAGESFVSDLQKEAQEAQEQATQGWSNLREQVVQRTRGLSLGAEAGPEAEAEAFGGEKPGSLPADIVKEASTLVALLRPTAASRLKVLQKAEDAADEALLMFGSDIRNFLRDAVIISTPTDADISKPGGIGAAGYEVFFET</sequence>
<comment type="caution">
    <text evidence="2">The sequence shown here is derived from an EMBL/GenBank/DDBJ whole genome shotgun (WGS) entry which is preliminary data.</text>
</comment>
<dbReference type="EMBL" id="JAVRRR010000026">
    <property type="protein sequence ID" value="KAK5147767.1"/>
    <property type="molecule type" value="Genomic_DNA"/>
</dbReference>
<proteinExistence type="predicted"/>
<organism evidence="2 3">
    <name type="scientific">Rachicladosporium monterosium</name>
    <dbReference type="NCBI Taxonomy" id="1507873"/>
    <lineage>
        <taxon>Eukaryota</taxon>
        <taxon>Fungi</taxon>
        <taxon>Dikarya</taxon>
        <taxon>Ascomycota</taxon>
        <taxon>Pezizomycotina</taxon>
        <taxon>Dothideomycetes</taxon>
        <taxon>Dothideomycetidae</taxon>
        <taxon>Cladosporiales</taxon>
        <taxon>Cladosporiaceae</taxon>
        <taxon>Rachicladosporium</taxon>
    </lineage>
</organism>
<evidence type="ECO:0000313" key="3">
    <source>
        <dbReference type="Proteomes" id="UP001308179"/>
    </source>
</evidence>
<feature type="region of interest" description="Disordered" evidence="1">
    <location>
        <begin position="1"/>
        <end position="28"/>
    </location>
</feature>
<gene>
    <name evidence="2" type="ORF">LTR32_000826</name>
</gene>
<accession>A0ABR0LEZ4</accession>
<protein>
    <submittedName>
        <fullName evidence="2">Uncharacterized protein</fullName>
    </submittedName>
</protein>
<dbReference type="Proteomes" id="UP001308179">
    <property type="component" value="Unassembled WGS sequence"/>
</dbReference>
<name>A0ABR0LEZ4_9PEZI</name>